<dbReference type="RefSeq" id="WP_150779025.1">
    <property type="nucleotide sequence ID" value="NZ_CABVIH010000005.1"/>
</dbReference>
<reference evidence="1 2" key="1">
    <citation type="submission" date="2019-09" db="EMBL/GenBank/DDBJ databases">
        <authorList>
            <person name="Chandra G."/>
            <person name="Truman W A."/>
        </authorList>
    </citation>
    <scope>NUCLEOTIDE SEQUENCE [LARGE SCALE GENOMIC DNA]</scope>
    <source>
        <strain evidence="1">PS880</strain>
    </source>
</reference>
<evidence type="ECO:0000313" key="2">
    <source>
        <dbReference type="Proteomes" id="UP000375525"/>
    </source>
</evidence>
<dbReference type="AlphaFoldDB" id="A0A5E7I4N9"/>
<sequence length="126" mass="14534">MFDESLTHWHMISHSFQTHWYHVDLKIRHEDRMISSVEMLKDESKLVEILTQQGSDFVVTCVQVTTPSWMNKSGQWLMEKLIGVSVGFDKNNFAVCVLEVVSGSIYTDAHDPSVTVESLTKIRKIY</sequence>
<dbReference type="Proteomes" id="UP000375525">
    <property type="component" value="Unassembled WGS sequence"/>
</dbReference>
<evidence type="ECO:0000313" key="1">
    <source>
        <dbReference type="EMBL" id="VVO69577.1"/>
    </source>
</evidence>
<organism evidence="1 2">
    <name type="scientific">Pseudomonas fluorescens</name>
    <dbReference type="NCBI Taxonomy" id="294"/>
    <lineage>
        <taxon>Bacteria</taxon>
        <taxon>Pseudomonadati</taxon>
        <taxon>Pseudomonadota</taxon>
        <taxon>Gammaproteobacteria</taxon>
        <taxon>Pseudomonadales</taxon>
        <taxon>Pseudomonadaceae</taxon>
        <taxon>Pseudomonas</taxon>
    </lineage>
</organism>
<proteinExistence type="predicted"/>
<protein>
    <submittedName>
        <fullName evidence="1">Uncharacterized protein</fullName>
    </submittedName>
</protein>
<name>A0A5E7I4N9_PSEFL</name>
<accession>A0A5E7I4N9</accession>
<dbReference type="EMBL" id="CABVIH010000005">
    <property type="protein sequence ID" value="VVO69577.1"/>
    <property type="molecule type" value="Genomic_DNA"/>
</dbReference>
<dbReference type="OrthoDB" id="7021542at2"/>
<gene>
    <name evidence="1" type="ORF">PS880_01232</name>
</gene>